<reference evidence="10" key="1">
    <citation type="journal article" date="2019" name="Int. J. Syst. Evol. Microbiol.">
        <title>The Global Catalogue of Microorganisms (GCM) 10K type strain sequencing project: providing services to taxonomists for standard genome sequencing and annotation.</title>
        <authorList>
            <consortium name="The Broad Institute Genomics Platform"/>
            <consortium name="The Broad Institute Genome Sequencing Center for Infectious Disease"/>
            <person name="Wu L."/>
            <person name="Ma J."/>
        </authorList>
    </citation>
    <scope>NUCLEOTIDE SEQUENCE [LARGE SCALE GENOMIC DNA]</scope>
    <source>
        <strain evidence="10">KCTC 42805</strain>
    </source>
</reference>
<dbReference type="EC" id="3.2.1.21" evidence="3"/>
<comment type="catalytic activity">
    <reaction evidence="1">
        <text>Hydrolysis of terminal, non-reducing beta-D-glucosyl residues with release of beta-D-glucose.</text>
        <dbReference type="EC" id="3.2.1.21"/>
    </reaction>
</comment>
<evidence type="ECO:0000259" key="8">
    <source>
        <dbReference type="Pfam" id="PF01915"/>
    </source>
</evidence>
<organism evidence="9 10">
    <name type="scientific">Spirosoma soli</name>
    <dbReference type="NCBI Taxonomy" id="1770529"/>
    <lineage>
        <taxon>Bacteria</taxon>
        <taxon>Pseudomonadati</taxon>
        <taxon>Bacteroidota</taxon>
        <taxon>Cytophagia</taxon>
        <taxon>Cytophagales</taxon>
        <taxon>Cytophagaceae</taxon>
        <taxon>Spirosoma</taxon>
    </lineage>
</organism>
<dbReference type="Gene3D" id="3.20.20.300">
    <property type="entry name" value="Glycoside hydrolase, family 3, N-terminal domain"/>
    <property type="match status" value="1"/>
</dbReference>
<dbReference type="SUPFAM" id="SSF51445">
    <property type="entry name" value="(Trans)glycosidases"/>
    <property type="match status" value="1"/>
</dbReference>
<dbReference type="PANTHER" id="PTHR30620:SF16">
    <property type="entry name" value="LYSOSOMAL BETA GLUCOSIDASE"/>
    <property type="match status" value="1"/>
</dbReference>
<dbReference type="PANTHER" id="PTHR30620">
    <property type="entry name" value="PERIPLASMIC BETA-GLUCOSIDASE-RELATED"/>
    <property type="match status" value="1"/>
</dbReference>
<keyword evidence="6 9" id="KW-0326">Glycosidase</keyword>
<dbReference type="SUPFAM" id="SSF52279">
    <property type="entry name" value="Beta-D-glucan exohydrolase, C-terminal domain"/>
    <property type="match status" value="1"/>
</dbReference>
<dbReference type="InterPro" id="IPR002772">
    <property type="entry name" value="Glyco_hydro_3_C"/>
</dbReference>
<dbReference type="Pfam" id="PF01915">
    <property type="entry name" value="Glyco_hydro_3_C"/>
    <property type="match status" value="1"/>
</dbReference>
<accession>A0ABW5MBI2</accession>
<name>A0ABW5MBI2_9BACT</name>
<feature type="domain" description="Glycoside hydrolase family 3 C-terminal" evidence="8">
    <location>
        <begin position="506"/>
        <end position="642"/>
    </location>
</feature>
<keyword evidence="5 9" id="KW-0378">Hydrolase</keyword>
<dbReference type="InterPro" id="IPR036881">
    <property type="entry name" value="Glyco_hydro_3_C_sf"/>
</dbReference>
<evidence type="ECO:0000256" key="5">
    <source>
        <dbReference type="ARBA" id="ARBA00022801"/>
    </source>
</evidence>
<evidence type="ECO:0000256" key="4">
    <source>
        <dbReference type="ARBA" id="ARBA00022729"/>
    </source>
</evidence>
<dbReference type="InterPro" id="IPR017853">
    <property type="entry name" value="GH"/>
</dbReference>
<dbReference type="Proteomes" id="UP001597469">
    <property type="component" value="Unassembled WGS sequence"/>
</dbReference>
<evidence type="ECO:0000259" key="7">
    <source>
        <dbReference type="Pfam" id="PF00933"/>
    </source>
</evidence>
<dbReference type="PRINTS" id="PR00133">
    <property type="entry name" value="GLHYDRLASE3"/>
</dbReference>
<dbReference type="RefSeq" id="WP_381526941.1">
    <property type="nucleotide sequence ID" value="NZ_JBHULN010000021.1"/>
</dbReference>
<dbReference type="Gene3D" id="3.40.50.1700">
    <property type="entry name" value="Glycoside hydrolase family 3 C-terminal domain"/>
    <property type="match status" value="1"/>
</dbReference>
<comment type="similarity">
    <text evidence="2">Belongs to the glycosyl hydrolase 3 family.</text>
</comment>
<feature type="domain" description="Glycoside hydrolase family 3 N-terminal" evidence="7">
    <location>
        <begin position="111"/>
        <end position="431"/>
    </location>
</feature>
<dbReference type="InterPro" id="IPR001764">
    <property type="entry name" value="Glyco_hydro_3_N"/>
</dbReference>
<dbReference type="InterPro" id="IPR051915">
    <property type="entry name" value="Cellulose_Degrad_GH3"/>
</dbReference>
<sequence>MKNQTPRLLLLSGTAVISSLLLSWTSPYASRFISDRQATVPAFRSTAPRDLNKNGKLDPYEDPGQPVETRITDLLNQMTLEEKAGMMFINGARINSDGSLDEKPVTGPFAFAPTAPTLIKQHQMTHMNIWAAPGTKELATWNNNVQKLAESTRLGIPVTIASDPRHYFSNNIFAMAANSFSQWPEQLGFAAIGDTKLMEQFADIARQEYLAVGIREALHPMADLATEPRWARISGTFGEDAKLSAKLVEAYVRGYQGAKLGPTSVACMTKHFSGGGPQKEGLDPHFEFQKGQVYPGKNFNYHLIPFEAAFAAHTAAIMPYYGIPTDQTSENVAFSFNKDIITRLLRDKYKFDGVVCTDWGLITDSKMGPVTWPARAWGVEKLSREDRVLKAIQAGVDQFGGENCPELVVKLVRDGKLPEARIDQSVRRLLRQKFQLGLFENPYVAVEKATQIVGKPAFRQAGEAAQRRAMTLLKNADNTLPVKAGTLKIYVKNVDPKVAAQYGTVVDKPEDANLAIIRLNTPWVPVDTQNPMAKGFHHGDLDFKGKEKEDILKLLETVPTIVDIYLDRPAVIPEISAKARALLANYGASDAALLDVVFGKAKPEGKLPFELPSSMEAVRNQKEDVPYDSKDPLYKFGYGLRYTAGSANTSASGK</sequence>
<keyword evidence="4" id="KW-0732">Signal</keyword>
<dbReference type="Pfam" id="PF00933">
    <property type="entry name" value="Glyco_hydro_3"/>
    <property type="match status" value="1"/>
</dbReference>
<evidence type="ECO:0000256" key="1">
    <source>
        <dbReference type="ARBA" id="ARBA00000448"/>
    </source>
</evidence>
<comment type="caution">
    <text evidence="9">The sequence shown here is derived from an EMBL/GenBank/DDBJ whole genome shotgun (WGS) entry which is preliminary data.</text>
</comment>
<evidence type="ECO:0000256" key="3">
    <source>
        <dbReference type="ARBA" id="ARBA00012744"/>
    </source>
</evidence>
<proteinExistence type="inferred from homology"/>
<evidence type="ECO:0000256" key="2">
    <source>
        <dbReference type="ARBA" id="ARBA00005336"/>
    </source>
</evidence>
<evidence type="ECO:0000313" key="9">
    <source>
        <dbReference type="EMBL" id="MFD2573856.1"/>
    </source>
</evidence>
<evidence type="ECO:0000256" key="6">
    <source>
        <dbReference type="ARBA" id="ARBA00023295"/>
    </source>
</evidence>
<evidence type="ECO:0000313" key="10">
    <source>
        <dbReference type="Proteomes" id="UP001597469"/>
    </source>
</evidence>
<dbReference type="InterPro" id="IPR036962">
    <property type="entry name" value="Glyco_hydro_3_N_sf"/>
</dbReference>
<dbReference type="EMBL" id="JBHULN010000021">
    <property type="protein sequence ID" value="MFD2573856.1"/>
    <property type="molecule type" value="Genomic_DNA"/>
</dbReference>
<gene>
    <name evidence="9" type="ORF">ACFSUS_24685</name>
</gene>
<dbReference type="GO" id="GO:0016798">
    <property type="term" value="F:hydrolase activity, acting on glycosyl bonds"/>
    <property type="evidence" value="ECO:0007669"/>
    <property type="project" value="UniProtKB-KW"/>
</dbReference>
<protein>
    <recommendedName>
        <fullName evidence="3">beta-glucosidase</fullName>
        <ecNumber evidence="3">3.2.1.21</ecNumber>
    </recommendedName>
</protein>
<keyword evidence="10" id="KW-1185">Reference proteome</keyword>